<dbReference type="Pfam" id="PF24920">
    <property type="entry name" value="C2_TCB1"/>
    <property type="match status" value="1"/>
</dbReference>
<feature type="domain" description="C2" evidence="13">
    <location>
        <begin position="529"/>
        <end position="652"/>
    </location>
</feature>
<keyword evidence="10 12" id="KW-0472">Membrane</keyword>
<dbReference type="InterPro" id="IPR000008">
    <property type="entry name" value="C2_dom"/>
</dbReference>
<keyword evidence="8" id="KW-0445">Lipid transport</keyword>
<keyword evidence="3" id="KW-0597">Phosphoprotein</keyword>
<evidence type="ECO:0008006" key="17">
    <source>
        <dbReference type="Google" id="ProtNLM"/>
    </source>
</evidence>
<dbReference type="InterPro" id="IPR056910">
    <property type="entry name" value="TCB1-3_C2"/>
</dbReference>
<dbReference type="GO" id="GO:0006869">
    <property type="term" value="P:lipid transport"/>
    <property type="evidence" value="ECO:0007669"/>
    <property type="project" value="UniProtKB-KW"/>
</dbReference>
<comment type="caution">
    <text evidence="15">The sequence shown here is derived from an EMBL/GenBank/DDBJ whole genome shotgun (WGS) entry which is preliminary data.</text>
</comment>
<evidence type="ECO:0000256" key="8">
    <source>
        <dbReference type="ARBA" id="ARBA00023055"/>
    </source>
</evidence>
<dbReference type="EMBL" id="PUHQ01000024">
    <property type="protein sequence ID" value="KAG0662772.1"/>
    <property type="molecule type" value="Genomic_DNA"/>
</dbReference>
<dbReference type="CDD" id="cd04045">
    <property type="entry name" value="C2C_Tricalbin-like"/>
    <property type="match status" value="1"/>
</dbReference>
<dbReference type="InterPro" id="IPR037765">
    <property type="entry name" value="C2B_Tricalbin"/>
</dbReference>
<evidence type="ECO:0000256" key="1">
    <source>
        <dbReference type="ARBA" id="ARBA00004586"/>
    </source>
</evidence>
<evidence type="ECO:0000313" key="16">
    <source>
        <dbReference type="Proteomes" id="UP000777482"/>
    </source>
</evidence>
<feature type="domain" description="C2" evidence="13">
    <location>
        <begin position="799"/>
        <end position="933"/>
    </location>
</feature>
<feature type="transmembrane region" description="Helical" evidence="12">
    <location>
        <begin position="276"/>
        <end position="293"/>
    </location>
</feature>
<evidence type="ECO:0000256" key="9">
    <source>
        <dbReference type="ARBA" id="ARBA00023121"/>
    </source>
</evidence>
<organism evidence="15 16">
    <name type="scientific">Rhodotorula mucilaginosa</name>
    <name type="common">Yeast</name>
    <name type="synonym">Rhodotorula rubra</name>
    <dbReference type="NCBI Taxonomy" id="5537"/>
    <lineage>
        <taxon>Eukaryota</taxon>
        <taxon>Fungi</taxon>
        <taxon>Dikarya</taxon>
        <taxon>Basidiomycota</taxon>
        <taxon>Pucciniomycotina</taxon>
        <taxon>Microbotryomycetes</taxon>
        <taxon>Sporidiobolales</taxon>
        <taxon>Sporidiobolaceae</taxon>
        <taxon>Rhodotorula</taxon>
    </lineage>
</organism>
<dbReference type="GO" id="GO:0061817">
    <property type="term" value="P:endoplasmic reticulum-plasma membrane tethering"/>
    <property type="evidence" value="ECO:0007669"/>
    <property type="project" value="InterPro"/>
</dbReference>
<dbReference type="InterPro" id="IPR035892">
    <property type="entry name" value="C2_domain_sf"/>
</dbReference>
<feature type="domain" description="C2" evidence="13">
    <location>
        <begin position="677"/>
        <end position="793"/>
    </location>
</feature>
<evidence type="ECO:0000256" key="10">
    <source>
        <dbReference type="ARBA" id="ARBA00023136"/>
    </source>
</evidence>
<evidence type="ECO:0000259" key="13">
    <source>
        <dbReference type="PROSITE" id="PS50004"/>
    </source>
</evidence>
<dbReference type="Gene3D" id="2.60.40.150">
    <property type="entry name" value="C2 domain"/>
    <property type="match status" value="4"/>
</dbReference>
<evidence type="ECO:0000256" key="7">
    <source>
        <dbReference type="ARBA" id="ARBA00022989"/>
    </source>
</evidence>
<feature type="region of interest" description="Disordered" evidence="11">
    <location>
        <begin position="169"/>
        <end position="230"/>
    </location>
</feature>
<proteinExistence type="predicted"/>
<reference evidence="15 16" key="1">
    <citation type="submission" date="2020-11" db="EMBL/GenBank/DDBJ databases">
        <title>Kefir isolates.</title>
        <authorList>
            <person name="Marcisauskas S."/>
            <person name="Kim Y."/>
            <person name="Blasche S."/>
        </authorList>
    </citation>
    <scope>NUCLEOTIDE SEQUENCE [LARGE SCALE GENOMIC DNA]</scope>
    <source>
        <strain evidence="15 16">KR</strain>
    </source>
</reference>
<evidence type="ECO:0000256" key="12">
    <source>
        <dbReference type="SAM" id="Phobius"/>
    </source>
</evidence>
<evidence type="ECO:0000259" key="14">
    <source>
        <dbReference type="PROSITE" id="PS51847"/>
    </source>
</evidence>
<evidence type="ECO:0000256" key="6">
    <source>
        <dbReference type="ARBA" id="ARBA00022824"/>
    </source>
</evidence>
<dbReference type="OrthoDB" id="1029639at2759"/>
<evidence type="ECO:0000256" key="2">
    <source>
        <dbReference type="ARBA" id="ARBA00022448"/>
    </source>
</evidence>
<protein>
    <recommendedName>
        <fullName evidence="17">Transmembrane protein</fullName>
    </recommendedName>
</protein>
<dbReference type="PANTHER" id="PTHR46980">
    <property type="entry name" value="TRICALBIN-1-RELATED"/>
    <property type="match status" value="1"/>
</dbReference>
<gene>
    <name evidence="15" type="ORF">C6P46_003085</name>
</gene>
<dbReference type="PROSITE" id="PS51847">
    <property type="entry name" value="SMP"/>
    <property type="match status" value="1"/>
</dbReference>
<keyword evidence="2" id="KW-0813">Transport</keyword>
<feature type="region of interest" description="Disordered" evidence="11">
    <location>
        <begin position="1626"/>
        <end position="1673"/>
    </location>
</feature>
<feature type="region of interest" description="Disordered" evidence="11">
    <location>
        <begin position="144"/>
        <end position="163"/>
    </location>
</feature>
<dbReference type="InterPro" id="IPR037756">
    <property type="entry name" value="C2D_Tricalbin"/>
</dbReference>
<feature type="region of interest" description="Disordered" evidence="11">
    <location>
        <begin position="982"/>
        <end position="1055"/>
    </location>
</feature>
<dbReference type="CDD" id="cd04040">
    <property type="entry name" value="C2D_Tricalbin-like"/>
    <property type="match status" value="1"/>
</dbReference>
<keyword evidence="16" id="KW-1185">Reference proteome</keyword>
<feature type="region of interest" description="Disordered" evidence="11">
    <location>
        <begin position="1"/>
        <end position="21"/>
    </location>
</feature>
<dbReference type="InterPro" id="IPR052455">
    <property type="entry name" value="Tricalbin_domain"/>
</dbReference>
<feature type="compositionally biased region" description="Basic and acidic residues" evidence="11">
    <location>
        <begin position="169"/>
        <end position="179"/>
    </location>
</feature>
<dbReference type="PANTHER" id="PTHR46980:SF2">
    <property type="entry name" value="TRICALBIN-1-RELATED"/>
    <property type="match status" value="1"/>
</dbReference>
<evidence type="ECO:0000256" key="11">
    <source>
        <dbReference type="SAM" id="MobiDB-lite"/>
    </source>
</evidence>
<dbReference type="InterPro" id="IPR037762">
    <property type="entry name" value="C2C_Tricalbin"/>
</dbReference>
<sequence>MSAPPPTSTAQPLAAAAPVQGTKPAVSELQEKVELATAEAKASFAAAWIARPKFPLMKMMMLRISRSGPHGARIAPCPTHKGCTNLRITGGAEVHSFDPDATPAEKGAQALKTAQTKLAPIDLSNAPSLRGQELKSFKQDGGRAVASDIGTTPSQVALTTGTKDAETATLQEKEKEDSKAVAVGGAGASSGDDALTPEERAKQIAKDEGRLNDDGTENPPGAMPNKDADKLQPREIPSWFAIGWTSRDRTLFLSPTEAEEQSILADFLNDMYYGQWYHNAGVIVFAVVASHFVTLFGGGFGWLIIVMAVCATYYELSIKRVRRNARDDLAREVAKKGLKTDVESAAWINSFMQRFWLIYEPVASVDQVLQVSTPAFLDSLRLTTFTLGTKPPHIDHVKTFPDTEDAGADVVLMEWKVSFTPNDLLDMTHRQAAHKVNPKVVLEVRLGKGFASVGKDIIVEDISFSGTMRIKLKLINNFPHVQTVDLSFMQPPAFDFVLKPVGFDVSLIPGLQPFIQNQVHASLGPMMYDPNTFTLDLAQLLSGAPADTAVGVLAVTVHNGRGLKGTKLGGGSPDPYISFNISGRAELARTSIKHSTSSPRWEETKYILLNSLTETLNMSIMDFNERRNDSHMGTTTFDLKTLADDGEQTHILGEVIYNGQPRGRINYDVNYYPVLKANKLPDGTVEPLPETKTGVVRVVVHQAKELDPRGMQINPFFKLQLNGKTVHRSQTLKRSPNPIWERPHEMLVTAKSSAVIGLKVLDDNTLRPDEPLGSLSVKLEDILAANEKGNDWFPLSHARSGKVRMTAEWKPVLMAGAINGADAYTPPIGIIRLYLKRSRDLKNVEAITGGKSDPYVRVLHRGLVVARSIVHDNDLDPIYDEIIYLQVHSPKDLFVLEVMDYQHNSRDRSLGIADFSVANLIAEGRDKTNKPWVGTGKVTQTERLKSDGRKTVKGDLEYEAEFFPCVHLSDVSFAPADQVQTATQTIAESSEESTPANQSVEDLGGASAGNATPTTSSFVSLPNSPKSSADSASVTTGTDGTNGTTTAKESDKGVTLSREQLLKTQTGVLAFQVISGQLAKKGARLEVLFDDGYWPAFSTEHSRSKHNTWDEIGEALIRELDFSSVTLQLNTAEKDTREDVIARIQVDMNEFLENTLDKPFTFSLLPTDGGGPRSTVTIMSKYIPVEMQLLKRESINNTGSIRVDLLDGKGLPSADRNGKSDPYCVFELNGERVYKSEICKKTLAPVWNEKFEMHVPSREKAEFLVEVYDWDRVGTPDKLGRALINVDEGIEPFQAVERVVPLQDFRDASKAAGEIRIRMVFTPQFLHRSRKATSTFSAAGRIGSTLGGGVVNVGGGVLQAGEFVGKAGVGAVGTVGKAGFGAVENVGKVGVGAVGTVGKAGIHGVGSVGKGVFGVGRRLTGRRDSSAPSESIDFATVDGGSATPTAAPHGAFAYPEGEGGYEVLANGAGAGAGTGALAGEMAGPHGAGALTVTLGELTDGGEPGEKRAIVVKFNGGKTLLETHSHKGGDGDHNVISFAGESVTIKTPLEPVGGSAGAPADLQLSVVHKKAIGSDKVLASATVPVWQHISPTSPTATVPVALGGAHPGQLTVSLSWTPTFDFLSHSPSHSTLDPDQHSIAGGSMTGGSPSMKRSRFSTSRFGRHHKEASPAPAA</sequence>
<feature type="compositionally biased region" description="Polar residues" evidence="11">
    <location>
        <begin position="149"/>
        <end position="162"/>
    </location>
</feature>
<dbReference type="CDD" id="cd04044">
    <property type="entry name" value="C2A_Tricalbin-like"/>
    <property type="match status" value="1"/>
</dbReference>
<keyword evidence="5" id="KW-0677">Repeat</keyword>
<dbReference type="SUPFAM" id="SSF49562">
    <property type="entry name" value="C2 domain (Calcium/lipid-binding domain, CaLB)"/>
    <property type="match status" value="4"/>
</dbReference>
<dbReference type="GO" id="GO:0005789">
    <property type="term" value="C:endoplasmic reticulum membrane"/>
    <property type="evidence" value="ECO:0007669"/>
    <property type="project" value="UniProtKB-SubCell"/>
</dbReference>
<dbReference type="Pfam" id="PF25669">
    <property type="entry name" value="SMP_MUG190-like"/>
    <property type="match status" value="1"/>
</dbReference>
<keyword evidence="4 12" id="KW-0812">Transmembrane</keyword>
<keyword evidence="7 12" id="KW-1133">Transmembrane helix</keyword>
<dbReference type="InterPro" id="IPR031468">
    <property type="entry name" value="SMP_LBD"/>
</dbReference>
<evidence type="ECO:0000256" key="5">
    <source>
        <dbReference type="ARBA" id="ARBA00022737"/>
    </source>
</evidence>
<dbReference type="GO" id="GO:0008289">
    <property type="term" value="F:lipid binding"/>
    <property type="evidence" value="ECO:0007669"/>
    <property type="project" value="UniProtKB-KW"/>
</dbReference>
<feature type="domain" description="C2" evidence="13">
    <location>
        <begin position="1181"/>
        <end position="1300"/>
    </location>
</feature>
<dbReference type="InterPro" id="IPR037761">
    <property type="entry name" value="C2A_Tricalbin"/>
</dbReference>
<evidence type="ECO:0000256" key="3">
    <source>
        <dbReference type="ARBA" id="ARBA00022553"/>
    </source>
</evidence>
<feature type="compositionally biased region" description="Polar residues" evidence="11">
    <location>
        <begin position="1009"/>
        <end position="1034"/>
    </location>
</feature>
<comment type="subcellular location">
    <subcellularLocation>
        <location evidence="1">Endoplasmic reticulum membrane</location>
    </subcellularLocation>
</comment>
<dbReference type="SMART" id="SM00239">
    <property type="entry name" value="C2"/>
    <property type="match status" value="4"/>
</dbReference>
<evidence type="ECO:0000256" key="4">
    <source>
        <dbReference type="ARBA" id="ARBA00022692"/>
    </source>
</evidence>
<name>A0A9P7B7C6_RHOMI</name>
<dbReference type="Pfam" id="PF00168">
    <property type="entry name" value="C2"/>
    <property type="match status" value="4"/>
</dbReference>
<keyword evidence="9" id="KW-0446">Lipid-binding</keyword>
<feature type="compositionally biased region" description="Low complexity" evidence="11">
    <location>
        <begin position="1035"/>
        <end position="1046"/>
    </location>
</feature>
<feature type="domain" description="SMP-LTD" evidence="14">
    <location>
        <begin position="341"/>
        <end position="538"/>
    </location>
</feature>
<accession>A0A9P7B7C6</accession>
<dbReference type="Proteomes" id="UP000777482">
    <property type="component" value="Unassembled WGS sequence"/>
</dbReference>
<dbReference type="CDD" id="cd21678">
    <property type="entry name" value="SMP_TCB"/>
    <property type="match status" value="1"/>
</dbReference>
<evidence type="ECO:0000313" key="15">
    <source>
        <dbReference type="EMBL" id="KAG0662772.1"/>
    </source>
</evidence>
<feature type="compositionally biased region" description="Polar residues" evidence="11">
    <location>
        <begin position="982"/>
        <end position="1000"/>
    </location>
</feature>
<dbReference type="PROSITE" id="PS50004">
    <property type="entry name" value="C2"/>
    <property type="match status" value="4"/>
</dbReference>
<keyword evidence="6" id="KW-0256">Endoplasmic reticulum</keyword>
<feature type="compositionally biased region" description="Basic and acidic residues" evidence="11">
    <location>
        <begin position="197"/>
        <end position="213"/>
    </location>
</feature>
<dbReference type="CDD" id="cd04052">
    <property type="entry name" value="C2B_Tricalbin-like"/>
    <property type="match status" value="1"/>
</dbReference>